<sequence>MEGGSSPLGQFVILAQGAQGKACEALVRQALDHSGVFVFGELLDCANVKALEGSPDGAKLLELLRIFAYGTYPDYKARSATLPELTAAQRRKLQLLTVVSLATKDKYIQFADLQAALGVDSPRELEDLIIDAVYQGLVVGKMDQEGGCLIVESCACRDCRDQDIDYIIETLAGWHDNAQKMLGALDGMVQYSHSSYEKHTAAQEELEKLVKSTRERLEEGATGVRPGGDGGGGCTRMSTDDADEESKRAKSTRGRWMGGRH</sequence>
<evidence type="ECO:0000256" key="1">
    <source>
        <dbReference type="ARBA" id="ARBA00008482"/>
    </source>
</evidence>
<feature type="domain" description="PCI" evidence="4">
    <location>
        <begin position="1"/>
        <end position="156"/>
    </location>
</feature>
<feature type="compositionally biased region" description="Basic residues" evidence="3">
    <location>
        <begin position="249"/>
        <end position="261"/>
    </location>
</feature>
<dbReference type="PANTHER" id="PTHR15350:SF5">
    <property type="entry name" value="COP9 SIGNALOSOME COMPLEX SUBUNIT 7"/>
    <property type="match status" value="1"/>
</dbReference>
<dbReference type="Pfam" id="PF01399">
    <property type="entry name" value="PCI"/>
    <property type="match status" value="1"/>
</dbReference>
<comment type="caution">
    <text evidence="5">The sequence shown here is derived from an EMBL/GenBank/DDBJ whole genome shotgun (WGS) entry which is preliminary data.</text>
</comment>
<dbReference type="PANTHER" id="PTHR15350">
    <property type="entry name" value="COP9 SIGNALOSOME COMPLEX SUBUNIT 7/DENDRITIC CELL PROTEIN GA17"/>
    <property type="match status" value="1"/>
</dbReference>
<evidence type="ECO:0000256" key="3">
    <source>
        <dbReference type="SAM" id="MobiDB-lite"/>
    </source>
</evidence>
<keyword evidence="2" id="KW-0736">Signalosome</keyword>
<evidence type="ECO:0000313" key="5">
    <source>
        <dbReference type="EMBL" id="CAK0843373.1"/>
    </source>
</evidence>
<evidence type="ECO:0000259" key="4">
    <source>
        <dbReference type="PROSITE" id="PS50250"/>
    </source>
</evidence>
<reference evidence="5" key="1">
    <citation type="submission" date="2023-10" db="EMBL/GenBank/DDBJ databases">
        <authorList>
            <person name="Chen Y."/>
            <person name="Shah S."/>
            <person name="Dougan E. K."/>
            <person name="Thang M."/>
            <person name="Chan C."/>
        </authorList>
    </citation>
    <scope>NUCLEOTIDE SEQUENCE [LARGE SCALE GENOMIC DNA]</scope>
</reference>
<evidence type="ECO:0000256" key="2">
    <source>
        <dbReference type="ARBA" id="ARBA00022790"/>
    </source>
</evidence>
<dbReference type="InterPro" id="IPR045237">
    <property type="entry name" value="COPS7/eIF3m"/>
</dbReference>
<keyword evidence="6" id="KW-1185">Reference proteome</keyword>
<name>A0ABN9TCC5_9DINO</name>
<dbReference type="PROSITE" id="PS50250">
    <property type="entry name" value="PCI"/>
    <property type="match status" value="1"/>
</dbReference>
<feature type="compositionally biased region" description="Gly residues" evidence="3">
    <location>
        <begin position="225"/>
        <end position="234"/>
    </location>
</feature>
<dbReference type="Proteomes" id="UP001189429">
    <property type="component" value="Unassembled WGS sequence"/>
</dbReference>
<dbReference type="Pfam" id="PF22061">
    <property type="entry name" value="CSN7_HB_subdom"/>
    <property type="match status" value="1"/>
</dbReference>
<dbReference type="EMBL" id="CAUYUJ010014574">
    <property type="protein sequence ID" value="CAK0843373.1"/>
    <property type="molecule type" value="Genomic_DNA"/>
</dbReference>
<comment type="similarity">
    <text evidence="1">Belongs to the CSN7/EIF3M family. CSN7 subfamily.</text>
</comment>
<feature type="region of interest" description="Disordered" evidence="3">
    <location>
        <begin position="214"/>
        <end position="261"/>
    </location>
</feature>
<accession>A0ABN9TCC5</accession>
<evidence type="ECO:0000313" key="6">
    <source>
        <dbReference type="Proteomes" id="UP001189429"/>
    </source>
</evidence>
<proteinExistence type="inferred from homology"/>
<gene>
    <name evidence="5" type="ORF">PCOR1329_LOCUS37742</name>
</gene>
<organism evidence="5 6">
    <name type="scientific">Prorocentrum cordatum</name>
    <dbReference type="NCBI Taxonomy" id="2364126"/>
    <lineage>
        <taxon>Eukaryota</taxon>
        <taxon>Sar</taxon>
        <taxon>Alveolata</taxon>
        <taxon>Dinophyceae</taxon>
        <taxon>Prorocentrales</taxon>
        <taxon>Prorocentraceae</taxon>
        <taxon>Prorocentrum</taxon>
    </lineage>
</organism>
<dbReference type="SMART" id="SM00088">
    <property type="entry name" value="PINT"/>
    <property type="match status" value="1"/>
</dbReference>
<protein>
    <recommendedName>
        <fullName evidence="4">PCI domain-containing protein</fullName>
    </recommendedName>
</protein>
<dbReference type="InterPro" id="IPR000717">
    <property type="entry name" value="PCI_dom"/>
</dbReference>